<dbReference type="Pfam" id="PF11716">
    <property type="entry name" value="MDMPI_N"/>
    <property type="match status" value="1"/>
</dbReference>
<evidence type="ECO:0000313" key="5">
    <source>
        <dbReference type="Proteomes" id="UP000282185"/>
    </source>
</evidence>
<dbReference type="InterPro" id="IPR017517">
    <property type="entry name" value="Maleyloyr_isom"/>
</dbReference>
<dbReference type="GO" id="GO:0005886">
    <property type="term" value="C:plasma membrane"/>
    <property type="evidence" value="ECO:0007669"/>
    <property type="project" value="TreeGrafter"/>
</dbReference>
<keyword evidence="4" id="KW-1185">Reference proteome</keyword>
<keyword evidence="3" id="KW-0413">Isomerase</keyword>
<gene>
    <name evidence="2" type="ORF">DWV08_07360</name>
    <name evidence="3" type="ORF">DXU92_15985</name>
</gene>
<dbReference type="InterPro" id="IPR024344">
    <property type="entry name" value="MDMPI_metal-binding"/>
</dbReference>
<reference evidence="2 4" key="1">
    <citation type="submission" date="2018-07" db="EMBL/GenBank/DDBJ databases">
        <title>Brachybacterium saurashtrense DSM 23186 genome sequence.</title>
        <authorList>
            <person name="Guo L."/>
        </authorList>
    </citation>
    <scope>NUCLEOTIDE SEQUENCE [LARGE SCALE GENOMIC DNA]</scope>
    <source>
        <strain evidence="2 4">DSM 23186</strain>
    </source>
</reference>
<dbReference type="NCBIfam" id="TIGR03083">
    <property type="entry name" value="maleylpyruvate isomerase family mycothiol-dependent enzyme"/>
    <property type="match status" value="1"/>
</dbReference>
<protein>
    <submittedName>
        <fullName evidence="3">Maleylpyruvate isomerase family mycothiol-dependent enzyme</fullName>
    </submittedName>
</protein>
<evidence type="ECO:0000259" key="1">
    <source>
        <dbReference type="Pfam" id="PF11716"/>
    </source>
</evidence>
<dbReference type="PANTHER" id="PTHR40758">
    <property type="entry name" value="CONSERVED PROTEIN"/>
    <property type="match status" value="1"/>
</dbReference>
<dbReference type="SUPFAM" id="SSF109854">
    <property type="entry name" value="DinB/YfiT-like putative metalloenzymes"/>
    <property type="match status" value="1"/>
</dbReference>
<evidence type="ECO:0000313" key="4">
    <source>
        <dbReference type="Proteomes" id="UP000254236"/>
    </source>
</evidence>
<dbReference type="GO" id="GO:0016853">
    <property type="term" value="F:isomerase activity"/>
    <property type="evidence" value="ECO:0007669"/>
    <property type="project" value="UniProtKB-KW"/>
</dbReference>
<evidence type="ECO:0000313" key="2">
    <source>
        <dbReference type="EMBL" id="AXK45449.1"/>
    </source>
</evidence>
<sequence>MSLVTPWWFDGAMSHDAVTIIREESERAVAALTAADPAQRVPTCPDWTADDLLWHLAEVHEFWAAILSSGATTEEEVRAIEEGTAPRPDDREALLERRAAATDALLAQLTARADHEPAWFWFSQAQHVGIARRMQTHEASIHRVDAELTAAHPVTPIPAPLAADGLAHVLDVMWPADAEWLLDQAESSPVALVEIAPEDGSAQLLEISRWYATRPRDGEEVEGVFGRRPASDAASRDLPRARVTGSPLALDLWAWGRAQALEHLAGGAEKISIQGDDAATAALEALIAVGHD</sequence>
<dbReference type="Proteomes" id="UP000254236">
    <property type="component" value="Chromosome"/>
</dbReference>
<dbReference type="Gene3D" id="1.20.120.450">
    <property type="entry name" value="dinb family like domain"/>
    <property type="match status" value="1"/>
</dbReference>
<dbReference type="EMBL" id="QSWH01000010">
    <property type="protein sequence ID" value="RRR21178.1"/>
    <property type="molecule type" value="Genomic_DNA"/>
</dbReference>
<accession>A0A345YNE7</accession>
<dbReference type="PANTHER" id="PTHR40758:SF1">
    <property type="entry name" value="CONSERVED PROTEIN"/>
    <property type="match status" value="1"/>
</dbReference>
<organism evidence="3 5">
    <name type="scientific">Brachybacterium saurashtrense</name>
    <dbReference type="NCBI Taxonomy" id="556288"/>
    <lineage>
        <taxon>Bacteria</taxon>
        <taxon>Bacillati</taxon>
        <taxon>Actinomycetota</taxon>
        <taxon>Actinomycetes</taxon>
        <taxon>Micrococcales</taxon>
        <taxon>Dermabacteraceae</taxon>
        <taxon>Brachybacterium</taxon>
    </lineage>
</organism>
<feature type="domain" description="Mycothiol-dependent maleylpyruvate isomerase metal-binding" evidence="1">
    <location>
        <begin position="21"/>
        <end position="146"/>
    </location>
</feature>
<reference evidence="3 5" key="2">
    <citation type="submission" date="2018-08" db="EMBL/GenBank/DDBJ databases">
        <title>Brachybacterium saurashtrense DSM 23186.</title>
        <authorList>
            <person name="Li Y."/>
        </authorList>
    </citation>
    <scope>NUCLEOTIDE SEQUENCE [LARGE SCALE GENOMIC DNA]</scope>
    <source>
        <strain evidence="3 5">DSM 23186</strain>
    </source>
</reference>
<dbReference type="AlphaFoldDB" id="A0A345YNE7"/>
<dbReference type="GO" id="GO:0046872">
    <property type="term" value="F:metal ion binding"/>
    <property type="evidence" value="ECO:0007669"/>
    <property type="project" value="InterPro"/>
</dbReference>
<dbReference type="OrthoDB" id="3671213at2"/>
<dbReference type="InterPro" id="IPR034660">
    <property type="entry name" value="DinB/YfiT-like"/>
</dbReference>
<evidence type="ECO:0000313" key="3">
    <source>
        <dbReference type="EMBL" id="RRR21178.1"/>
    </source>
</evidence>
<dbReference type="KEGG" id="bsau:DWV08_07360"/>
<dbReference type="Proteomes" id="UP000282185">
    <property type="component" value="Unassembled WGS sequence"/>
</dbReference>
<dbReference type="EMBL" id="CP031356">
    <property type="protein sequence ID" value="AXK45449.1"/>
    <property type="molecule type" value="Genomic_DNA"/>
</dbReference>
<proteinExistence type="predicted"/>
<name>A0A345YNE7_9MICO</name>